<keyword evidence="3" id="KW-0342">GTP-binding</keyword>
<feature type="domain" description="OBG-type G" evidence="5">
    <location>
        <begin position="153"/>
        <end position="250"/>
    </location>
</feature>
<dbReference type="InterPro" id="IPR006074">
    <property type="entry name" value="GTP1-OBG_CS"/>
</dbReference>
<dbReference type="eggNOG" id="KOG1489">
    <property type="taxonomic scope" value="Eukaryota"/>
</dbReference>
<dbReference type="GO" id="GO:0000287">
    <property type="term" value="F:magnesium ion binding"/>
    <property type="evidence" value="ECO:0007669"/>
    <property type="project" value="InterPro"/>
</dbReference>
<dbReference type="PaxDb" id="2903-EOD09718"/>
<evidence type="ECO:0000256" key="3">
    <source>
        <dbReference type="ARBA" id="ARBA00023134"/>
    </source>
</evidence>
<accession>A0A0D3IEN3</accession>
<dbReference type="GO" id="GO:0003924">
    <property type="term" value="F:GTPase activity"/>
    <property type="evidence" value="ECO:0007669"/>
    <property type="project" value="InterPro"/>
</dbReference>
<dbReference type="Gene3D" id="2.70.210.12">
    <property type="entry name" value="GTP1/OBG domain"/>
    <property type="match status" value="1"/>
</dbReference>
<proteinExistence type="inferred from homology"/>
<evidence type="ECO:0008006" key="9">
    <source>
        <dbReference type="Google" id="ProtNLM"/>
    </source>
</evidence>
<comment type="similarity">
    <text evidence="1">Belongs to the TRAFAC class OBG-HflX-like GTPase superfamily. OBG GTPase family.</text>
</comment>
<dbReference type="PANTHER" id="PTHR11702:SF44">
    <property type="entry name" value="GTP-BINDING PROTEIN OBGC, CHLOROPLASTIC"/>
    <property type="match status" value="1"/>
</dbReference>
<feature type="region of interest" description="Disordered" evidence="4">
    <location>
        <begin position="65"/>
        <end position="85"/>
    </location>
</feature>
<dbReference type="Pfam" id="PF01926">
    <property type="entry name" value="MMR_HSR1"/>
    <property type="match status" value="1"/>
</dbReference>
<dbReference type="NCBIfam" id="TIGR02729">
    <property type="entry name" value="Obg_CgtA"/>
    <property type="match status" value="1"/>
</dbReference>
<dbReference type="PROSITE" id="PS00905">
    <property type="entry name" value="GTP1_OBG"/>
    <property type="match status" value="1"/>
</dbReference>
<dbReference type="GO" id="GO:0042254">
    <property type="term" value="P:ribosome biogenesis"/>
    <property type="evidence" value="ECO:0007669"/>
    <property type="project" value="UniProtKB-UniRule"/>
</dbReference>
<dbReference type="PANTHER" id="PTHR11702">
    <property type="entry name" value="DEVELOPMENTALLY REGULATED GTP-BINDING PROTEIN-RELATED"/>
    <property type="match status" value="1"/>
</dbReference>
<dbReference type="FunFam" id="2.70.210.12:FF:000001">
    <property type="entry name" value="GTPase Obg"/>
    <property type="match status" value="1"/>
</dbReference>
<keyword evidence="8" id="KW-1185">Reference proteome</keyword>
<protein>
    <recommendedName>
        <fullName evidence="9">GTPase ObgE</fullName>
    </recommendedName>
</protein>
<dbReference type="GO" id="GO:0005525">
    <property type="term" value="F:GTP binding"/>
    <property type="evidence" value="ECO:0007669"/>
    <property type="project" value="UniProtKB-KW"/>
</dbReference>
<dbReference type="PROSITE" id="PS51710">
    <property type="entry name" value="G_OBG"/>
    <property type="match status" value="1"/>
</dbReference>
<dbReference type="InterPro" id="IPR006073">
    <property type="entry name" value="GTP-bd"/>
</dbReference>
<dbReference type="PRINTS" id="PR00326">
    <property type="entry name" value="GTP1OBG"/>
</dbReference>
<dbReference type="InterPro" id="IPR036726">
    <property type="entry name" value="GTP1_OBG_dom_sf"/>
</dbReference>
<dbReference type="AlphaFoldDB" id="A0A0D3IEN3"/>
<dbReference type="InterPro" id="IPR027417">
    <property type="entry name" value="P-loop_NTPase"/>
</dbReference>
<name>A0A0D3IEN3_EMIH1</name>
<dbReference type="Pfam" id="PF01018">
    <property type="entry name" value="GTP1_OBG"/>
    <property type="match status" value="1"/>
</dbReference>
<evidence type="ECO:0000313" key="8">
    <source>
        <dbReference type="Proteomes" id="UP000013827"/>
    </source>
</evidence>
<dbReference type="InterPro" id="IPR006169">
    <property type="entry name" value="GTP1_OBG_dom"/>
</dbReference>
<dbReference type="Proteomes" id="UP000013827">
    <property type="component" value="Unassembled WGS sequence"/>
</dbReference>
<dbReference type="PROSITE" id="PS51883">
    <property type="entry name" value="OBG"/>
    <property type="match status" value="1"/>
</dbReference>
<dbReference type="InterPro" id="IPR045086">
    <property type="entry name" value="OBG_GTPase"/>
</dbReference>
<dbReference type="EnsemblProtists" id="EOD09718">
    <property type="protein sequence ID" value="EOD09718"/>
    <property type="gene ID" value="EMIHUDRAFT_43493"/>
</dbReference>
<dbReference type="GO" id="GO:0005739">
    <property type="term" value="C:mitochondrion"/>
    <property type="evidence" value="ECO:0007669"/>
    <property type="project" value="TreeGrafter"/>
</dbReference>
<evidence type="ECO:0000256" key="4">
    <source>
        <dbReference type="SAM" id="MobiDB-lite"/>
    </source>
</evidence>
<dbReference type="NCBIfam" id="NF008956">
    <property type="entry name" value="PRK12299.1"/>
    <property type="match status" value="1"/>
</dbReference>
<dbReference type="STRING" id="2903.R1BIR0"/>
<evidence type="ECO:0000259" key="6">
    <source>
        <dbReference type="PROSITE" id="PS51883"/>
    </source>
</evidence>
<keyword evidence="2" id="KW-0547">Nucleotide-binding</keyword>
<evidence type="ECO:0000256" key="1">
    <source>
        <dbReference type="ARBA" id="ARBA00007699"/>
    </source>
</evidence>
<sequence>FFDRARIWVQAGDGGNGCVAFRREKDKPKMGPAGGNGGRGGSIHLVCDEGLNMLKQEVHFRATGGQNGMGKARHGESGGDVRVPPGTVVRQDEDDALVGEVLRHGDSMRVARGGRGGRGNAAFKTARDTTPRLAEQGEPGGQRWLKLELKLLADVGLVGVPNAGKSSLLAAATNAKPKIAPYAFTTVTPNLGAARPSLQASLVLADIPGLLEGAHEGKGLGRAFLRHIERCRLLLHVVDGTRPDPLGDFE</sequence>
<dbReference type="HOGENOM" id="CLU_011747_2_3_1"/>
<dbReference type="CDD" id="cd01898">
    <property type="entry name" value="Obg"/>
    <property type="match status" value="1"/>
</dbReference>
<dbReference type="InterPro" id="IPR014100">
    <property type="entry name" value="GTP-bd_Obg/CgtA"/>
</dbReference>
<dbReference type="GeneID" id="17255869"/>
<reference evidence="8" key="1">
    <citation type="journal article" date="2013" name="Nature">
        <title>Pan genome of the phytoplankton Emiliania underpins its global distribution.</title>
        <authorList>
            <person name="Read B.A."/>
            <person name="Kegel J."/>
            <person name="Klute M.J."/>
            <person name="Kuo A."/>
            <person name="Lefebvre S.C."/>
            <person name="Maumus F."/>
            <person name="Mayer C."/>
            <person name="Miller J."/>
            <person name="Monier A."/>
            <person name="Salamov A."/>
            <person name="Young J."/>
            <person name="Aguilar M."/>
            <person name="Claverie J.M."/>
            <person name="Frickenhaus S."/>
            <person name="Gonzalez K."/>
            <person name="Herman E.K."/>
            <person name="Lin Y.C."/>
            <person name="Napier J."/>
            <person name="Ogata H."/>
            <person name="Sarno A.F."/>
            <person name="Shmutz J."/>
            <person name="Schroeder D."/>
            <person name="de Vargas C."/>
            <person name="Verret F."/>
            <person name="von Dassow P."/>
            <person name="Valentin K."/>
            <person name="Van de Peer Y."/>
            <person name="Wheeler G."/>
            <person name="Dacks J.B."/>
            <person name="Delwiche C.F."/>
            <person name="Dyhrman S.T."/>
            <person name="Glockner G."/>
            <person name="John U."/>
            <person name="Richards T."/>
            <person name="Worden A.Z."/>
            <person name="Zhang X."/>
            <person name="Grigoriev I.V."/>
            <person name="Allen A.E."/>
            <person name="Bidle K."/>
            <person name="Borodovsky M."/>
            <person name="Bowler C."/>
            <person name="Brownlee C."/>
            <person name="Cock J.M."/>
            <person name="Elias M."/>
            <person name="Gladyshev V.N."/>
            <person name="Groth M."/>
            <person name="Guda C."/>
            <person name="Hadaegh A."/>
            <person name="Iglesias-Rodriguez M.D."/>
            <person name="Jenkins J."/>
            <person name="Jones B.M."/>
            <person name="Lawson T."/>
            <person name="Leese F."/>
            <person name="Lindquist E."/>
            <person name="Lobanov A."/>
            <person name="Lomsadze A."/>
            <person name="Malik S.B."/>
            <person name="Marsh M.E."/>
            <person name="Mackinder L."/>
            <person name="Mock T."/>
            <person name="Mueller-Roeber B."/>
            <person name="Pagarete A."/>
            <person name="Parker M."/>
            <person name="Probert I."/>
            <person name="Quesneville H."/>
            <person name="Raines C."/>
            <person name="Rensing S.A."/>
            <person name="Riano-Pachon D.M."/>
            <person name="Richier S."/>
            <person name="Rokitta S."/>
            <person name="Shiraiwa Y."/>
            <person name="Soanes D.M."/>
            <person name="van der Giezen M."/>
            <person name="Wahlund T.M."/>
            <person name="Williams B."/>
            <person name="Wilson W."/>
            <person name="Wolfe G."/>
            <person name="Wurch L.L."/>
        </authorList>
    </citation>
    <scope>NUCLEOTIDE SEQUENCE</scope>
</reference>
<dbReference type="InterPro" id="IPR031167">
    <property type="entry name" value="G_OBG"/>
</dbReference>
<dbReference type="Gene3D" id="3.40.50.300">
    <property type="entry name" value="P-loop containing nucleotide triphosphate hydrolases"/>
    <property type="match status" value="1"/>
</dbReference>
<dbReference type="KEGG" id="ehx:EMIHUDRAFT_43493"/>
<dbReference type="PIRSF" id="PIRSF002401">
    <property type="entry name" value="GTP_bd_Obg/CgtA"/>
    <property type="match status" value="1"/>
</dbReference>
<dbReference type="SUPFAM" id="SSF82051">
    <property type="entry name" value="Obg GTP-binding protein N-terminal domain"/>
    <property type="match status" value="1"/>
</dbReference>
<dbReference type="RefSeq" id="XP_005762147.1">
    <property type="nucleotide sequence ID" value="XM_005762090.1"/>
</dbReference>
<feature type="domain" description="Obg" evidence="6">
    <location>
        <begin position="1"/>
        <end position="152"/>
    </location>
</feature>
<evidence type="ECO:0000259" key="5">
    <source>
        <dbReference type="PROSITE" id="PS51710"/>
    </source>
</evidence>
<evidence type="ECO:0000313" key="7">
    <source>
        <dbReference type="EnsemblProtists" id="EOD09718"/>
    </source>
</evidence>
<organism evidence="7 8">
    <name type="scientific">Emiliania huxleyi (strain CCMP1516)</name>
    <dbReference type="NCBI Taxonomy" id="280463"/>
    <lineage>
        <taxon>Eukaryota</taxon>
        <taxon>Haptista</taxon>
        <taxon>Haptophyta</taxon>
        <taxon>Prymnesiophyceae</taxon>
        <taxon>Isochrysidales</taxon>
        <taxon>Noelaerhabdaceae</taxon>
        <taxon>Emiliania</taxon>
    </lineage>
</organism>
<evidence type="ECO:0000256" key="2">
    <source>
        <dbReference type="ARBA" id="ARBA00022741"/>
    </source>
</evidence>
<reference evidence="7" key="2">
    <citation type="submission" date="2024-10" db="UniProtKB">
        <authorList>
            <consortium name="EnsemblProtists"/>
        </authorList>
    </citation>
    <scope>IDENTIFICATION</scope>
</reference>
<dbReference type="SUPFAM" id="SSF52540">
    <property type="entry name" value="P-loop containing nucleoside triphosphate hydrolases"/>
    <property type="match status" value="1"/>
</dbReference>